<dbReference type="Gene3D" id="2.30.130.40">
    <property type="entry name" value="LON domain-like"/>
    <property type="match status" value="1"/>
</dbReference>
<dbReference type="KEGG" id="csl:COCSUDRAFT_39194"/>
<dbReference type="eggNOG" id="ENOG502S8AA">
    <property type="taxonomic scope" value="Eukaryota"/>
</dbReference>
<accession>I0ZA90</accession>
<dbReference type="InterPro" id="IPR046336">
    <property type="entry name" value="Lon_prtase_N_sf"/>
</dbReference>
<feature type="domain" description="Lon N-terminal" evidence="1">
    <location>
        <begin position="23"/>
        <end position="139"/>
    </location>
</feature>
<dbReference type="InterPro" id="IPR003111">
    <property type="entry name" value="Lon_prtase_N"/>
</dbReference>
<organism evidence="2 3">
    <name type="scientific">Coccomyxa subellipsoidea (strain C-169)</name>
    <name type="common">Green microalga</name>
    <dbReference type="NCBI Taxonomy" id="574566"/>
    <lineage>
        <taxon>Eukaryota</taxon>
        <taxon>Viridiplantae</taxon>
        <taxon>Chlorophyta</taxon>
        <taxon>core chlorophytes</taxon>
        <taxon>Trebouxiophyceae</taxon>
        <taxon>Trebouxiophyceae incertae sedis</taxon>
        <taxon>Coccomyxaceae</taxon>
        <taxon>Coccomyxa</taxon>
        <taxon>Coccomyxa subellipsoidea</taxon>
    </lineage>
</organism>
<dbReference type="Proteomes" id="UP000007264">
    <property type="component" value="Unassembled WGS sequence"/>
</dbReference>
<protein>
    <recommendedName>
        <fullName evidence="1">Lon N-terminal domain-containing protein</fullName>
    </recommendedName>
</protein>
<dbReference type="RefSeq" id="XP_005652103.1">
    <property type="nucleotide sequence ID" value="XM_005652046.1"/>
</dbReference>
<reference evidence="2 3" key="1">
    <citation type="journal article" date="2012" name="Genome Biol.">
        <title>The genome of the polar eukaryotic microalga coccomyxa subellipsoidea reveals traits of cold adaptation.</title>
        <authorList>
            <person name="Blanc G."/>
            <person name="Agarkova I."/>
            <person name="Grimwood J."/>
            <person name="Kuo A."/>
            <person name="Brueggeman A."/>
            <person name="Dunigan D."/>
            <person name="Gurnon J."/>
            <person name="Ladunga I."/>
            <person name="Lindquist E."/>
            <person name="Lucas S."/>
            <person name="Pangilinan J."/>
            <person name="Proschold T."/>
            <person name="Salamov A."/>
            <person name="Schmutz J."/>
            <person name="Weeks D."/>
            <person name="Yamada T."/>
            <person name="Claverie J.M."/>
            <person name="Grigoriev I."/>
            <person name="Van Etten J."/>
            <person name="Lomsadze A."/>
            <person name="Borodovsky M."/>
        </authorList>
    </citation>
    <scope>NUCLEOTIDE SEQUENCE [LARGE SCALE GENOMIC DNA]</scope>
    <source>
        <strain evidence="2 3">C-169</strain>
    </source>
</reference>
<dbReference type="InterPro" id="IPR015947">
    <property type="entry name" value="PUA-like_sf"/>
</dbReference>
<evidence type="ECO:0000313" key="2">
    <source>
        <dbReference type="EMBL" id="EIE27559.1"/>
    </source>
</evidence>
<comment type="caution">
    <text evidence="2">The sequence shown here is derived from an EMBL/GenBank/DDBJ whole genome shotgun (WGS) entry which is preliminary data.</text>
</comment>
<dbReference type="EMBL" id="AGSI01000001">
    <property type="protein sequence ID" value="EIE27559.1"/>
    <property type="molecule type" value="Genomic_DNA"/>
</dbReference>
<dbReference type="OrthoDB" id="514074at2759"/>
<evidence type="ECO:0000313" key="3">
    <source>
        <dbReference type="Proteomes" id="UP000007264"/>
    </source>
</evidence>
<dbReference type="PANTHER" id="PTHR46732:SF8">
    <property type="entry name" value="ATP-DEPENDENT PROTEASE LA (LON) DOMAIN PROTEIN"/>
    <property type="match status" value="1"/>
</dbReference>
<proteinExistence type="predicted"/>
<sequence length="407" mass="44095">MDDAEPIGASQIIPNLPLWRIQSAALPGAQAVLHVHVPHYTHMFKQLLAGPRPWRFGHIYLPGGSTNLGSPEYVLAPGSKAPLTGSLMEILSFLWMKDGRLLVLAVGVCRIRVVKAQQAVPYSRADVEVWPDEEEVAGQRTAAMHAVDACMSSGDIDMSAAMQTVDAAAMAAAIGWSQVWHEYELSPVRALVVDEDLSNAEPGEGTRSKEGMFAPPKLLWRSVLASLQGLTVEKGHNAHREVNNLLRDYADRAAEVASLAAELLAHRKFGGQTGNAGDVPLLSDAPRRMNTTSERGLRSRGVSEPTKAAVEAAQRSHAATAAKPSPELEDVLVLERLIWQTLDSIVVLAARAKRVVREESFDHAEGRQAVLEARTTSARLKLILEVLLEQRNRLQALAALRVAGEGS</sequence>
<dbReference type="AlphaFoldDB" id="I0ZA90"/>
<dbReference type="Pfam" id="PF02190">
    <property type="entry name" value="LON_substr_bdg"/>
    <property type="match status" value="1"/>
</dbReference>
<gene>
    <name evidence="2" type="ORF">COCSUDRAFT_39194</name>
</gene>
<name>I0ZA90_COCSC</name>
<evidence type="ECO:0000259" key="1">
    <source>
        <dbReference type="Pfam" id="PF02190"/>
    </source>
</evidence>
<keyword evidence="3" id="KW-1185">Reference proteome</keyword>
<dbReference type="PANTHER" id="PTHR46732">
    <property type="entry name" value="ATP-DEPENDENT PROTEASE LA (LON) DOMAIN PROTEIN"/>
    <property type="match status" value="1"/>
</dbReference>
<dbReference type="GeneID" id="17045574"/>
<dbReference type="SUPFAM" id="SSF88697">
    <property type="entry name" value="PUA domain-like"/>
    <property type="match status" value="1"/>
</dbReference>